<keyword evidence="2" id="KW-0653">Protein transport</keyword>
<evidence type="ECO:0000256" key="4">
    <source>
        <dbReference type="SAM" id="Coils"/>
    </source>
</evidence>
<dbReference type="AlphaFoldDB" id="A0A9Q0RHE2"/>
<dbReference type="OrthoDB" id="244107at2759"/>
<feature type="coiled-coil region" evidence="4">
    <location>
        <begin position="14"/>
        <end position="41"/>
    </location>
</feature>
<dbReference type="SUPFAM" id="SSF50978">
    <property type="entry name" value="WD40 repeat-like"/>
    <property type="match status" value="1"/>
</dbReference>
<feature type="repeat" description="CHCR" evidence="3">
    <location>
        <begin position="624"/>
        <end position="768"/>
    </location>
</feature>
<dbReference type="InterPro" id="IPR000547">
    <property type="entry name" value="Clathrin_H-chain/VPS_repeat"/>
</dbReference>
<feature type="domain" description="Vps41 beta-propeller" evidence="5">
    <location>
        <begin position="44"/>
        <end position="297"/>
    </location>
</feature>
<dbReference type="SMART" id="SM00299">
    <property type="entry name" value="CLH"/>
    <property type="match status" value="1"/>
</dbReference>
<organism evidence="6 7">
    <name type="scientific">Anaeramoeba ignava</name>
    <name type="common">Anaerobic marine amoeba</name>
    <dbReference type="NCBI Taxonomy" id="1746090"/>
    <lineage>
        <taxon>Eukaryota</taxon>
        <taxon>Metamonada</taxon>
        <taxon>Anaeramoebidae</taxon>
        <taxon>Anaeramoeba</taxon>
    </lineage>
</organism>
<sequence>MNLNLTDFFSIIILQILDLKINNMNKKMNKKTNKVNMKRNKNHYFMEKYLIFGTTNGYLYILSLEKKQAKPTQFRFNEPILNLSVDNFAKYICVHFENYSVQIIDFASNQIANFSSSLKIVKILIDPNYSSNSVNERLIVLNKKGTLNLRSKELDQFQKETYIYSLENGIKMISWSNSLIAFGNSEKLLIYNVNKQEIISSVLLDTDLGENRKLSQNQDYEVYEIKWKEPEKQIFILSQNQMFEYNFNIKTSKLNFVKKYHFSFIVCGFGFFFEHLILLTVDNLDELMEIQNRINKKLKNDENFDLDEDIASDIFVDLHFYPQLRLISIASSKEEDVVTLPLQGAGISEPKELRLLSNHEDFTAFFFSSPQQILKGSIKQNDQTIDWLLENGKYKDCLFIAKNPDNFLNKYSLEKLNEYYVHHLFYKQKYEKAAAICNEICQKNPELWPKWIFNFVQHNQAIQIIDYIPFDENLYQLKPECYEMFLNSVFQKNENFQRLHDLIKTSPTHFYDIETLLEAFLVRKNEFFYKNEELYEKENSDEKNNLDEINEKNLIKAQTRDFYLFILAHFYKLLNRYDEYFFVQIKLGDANSFDNIDRIQDSSKLSLLIQDLVDLDPQKAIELIVEKMDKFPLDAVVDQLNYPKYRSDLFLYLKRVFELDQALLKDHQLLVVELYIEFSPSSLLNSFLEYSNYLPLEEVLEICEKNKMYQETTFILSKLGKRLEVLQNLLYNERNFTEALNFVSSENDRQLRKELFMFCKNNPEYFPQLLESVPKLEFRLTDIIYRIPKGIEIKELGTGIQKLVRQFSQKVSLVKSLRNCVSRDSSNLALDLNDKMRQGVQVSHFCSYCGAQFEWDSSEIIVSFFCGHAYHQICLVSYFGNSNYYCVRCGKSKESLK</sequence>
<evidence type="ECO:0000313" key="6">
    <source>
        <dbReference type="EMBL" id="KAJ5079723.1"/>
    </source>
</evidence>
<dbReference type="OMA" id="CIGWANT"/>
<dbReference type="GO" id="GO:0009267">
    <property type="term" value="P:cellular response to starvation"/>
    <property type="evidence" value="ECO:0007669"/>
    <property type="project" value="TreeGrafter"/>
</dbReference>
<dbReference type="SUPFAM" id="SSF57850">
    <property type="entry name" value="RING/U-box"/>
    <property type="match status" value="1"/>
</dbReference>
<dbReference type="GO" id="GO:0030897">
    <property type="term" value="C:HOPS complex"/>
    <property type="evidence" value="ECO:0007669"/>
    <property type="project" value="TreeGrafter"/>
</dbReference>
<comment type="caution">
    <text evidence="6">The sequence shown here is derived from an EMBL/GenBank/DDBJ whole genome shotgun (WGS) entry which is preliminary data.</text>
</comment>
<evidence type="ECO:0000256" key="2">
    <source>
        <dbReference type="ARBA" id="ARBA00022927"/>
    </source>
</evidence>
<dbReference type="InterPro" id="IPR045111">
    <property type="entry name" value="Vps41/Vps8"/>
</dbReference>
<protein>
    <submittedName>
        <fullName evidence="6">Vacuolar protein sorting-associated protein</fullName>
    </submittedName>
</protein>
<evidence type="ECO:0000313" key="7">
    <source>
        <dbReference type="Proteomes" id="UP001149090"/>
    </source>
</evidence>
<evidence type="ECO:0000256" key="3">
    <source>
        <dbReference type="PROSITE-ProRule" id="PRU01006"/>
    </source>
</evidence>
<dbReference type="Proteomes" id="UP001149090">
    <property type="component" value="Unassembled WGS sequence"/>
</dbReference>
<accession>A0A9Q0RHE2</accession>
<keyword evidence="7" id="KW-1185">Reference proteome</keyword>
<reference evidence="6" key="1">
    <citation type="submission" date="2022-10" db="EMBL/GenBank/DDBJ databases">
        <title>Novel sulphate-reducing endosymbionts in the free-living metamonad Anaeramoeba.</title>
        <authorList>
            <person name="Jerlstrom-Hultqvist J."/>
            <person name="Cepicka I."/>
            <person name="Gallot-Lavallee L."/>
            <person name="Salas-Leiva D."/>
            <person name="Curtis B.A."/>
            <person name="Zahonova K."/>
            <person name="Pipaliya S."/>
            <person name="Dacks J."/>
            <person name="Roger A.J."/>
        </authorList>
    </citation>
    <scope>NUCLEOTIDE SEQUENCE</scope>
    <source>
        <strain evidence="6">BMAN</strain>
    </source>
</reference>
<dbReference type="InterPro" id="IPR057780">
    <property type="entry name" value="Beta-prop_Vps41"/>
</dbReference>
<dbReference type="PANTHER" id="PTHR12616">
    <property type="entry name" value="VACUOLAR PROTEIN SORTING VPS41"/>
    <property type="match status" value="1"/>
</dbReference>
<keyword evidence="4" id="KW-0175">Coiled coil</keyword>
<dbReference type="InterPro" id="IPR036322">
    <property type="entry name" value="WD40_repeat_dom_sf"/>
</dbReference>
<keyword evidence="1" id="KW-0813">Transport</keyword>
<dbReference type="GO" id="GO:0006623">
    <property type="term" value="P:protein targeting to vacuole"/>
    <property type="evidence" value="ECO:0007669"/>
    <property type="project" value="InterPro"/>
</dbReference>
<dbReference type="EMBL" id="JAPDFW010000022">
    <property type="protein sequence ID" value="KAJ5079723.1"/>
    <property type="molecule type" value="Genomic_DNA"/>
</dbReference>
<dbReference type="GO" id="GO:0005770">
    <property type="term" value="C:late endosome"/>
    <property type="evidence" value="ECO:0007669"/>
    <property type="project" value="TreeGrafter"/>
</dbReference>
<evidence type="ECO:0000259" key="5">
    <source>
        <dbReference type="Pfam" id="PF23411"/>
    </source>
</evidence>
<dbReference type="Pfam" id="PF23413">
    <property type="entry name" value="zf_RING_Vps8_fungal"/>
    <property type="match status" value="1"/>
</dbReference>
<evidence type="ECO:0000256" key="1">
    <source>
        <dbReference type="ARBA" id="ARBA00022448"/>
    </source>
</evidence>
<name>A0A9Q0RHE2_ANAIG</name>
<dbReference type="PROSITE" id="PS50236">
    <property type="entry name" value="CHCR"/>
    <property type="match status" value="1"/>
</dbReference>
<dbReference type="Pfam" id="PF23556">
    <property type="entry name" value="TPR_Vps41"/>
    <property type="match status" value="1"/>
</dbReference>
<dbReference type="GO" id="GO:0016236">
    <property type="term" value="P:macroautophagy"/>
    <property type="evidence" value="ECO:0007669"/>
    <property type="project" value="TreeGrafter"/>
</dbReference>
<dbReference type="GO" id="GO:0034058">
    <property type="term" value="P:endosomal vesicle fusion"/>
    <property type="evidence" value="ECO:0007669"/>
    <property type="project" value="TreeGrafter"/>
</dbReference>
<gene>
    <name evidence="6" type="ORF">M0811_04033</name>
</gene>
<proteinExistence type="predicted"/>
<dbReference type="PANTHER" id="PTHR12616:SF1">
    <property type="entry name" value="VACUOLAR PROTEIN SORTING-ASSOCIATED PROTEIN 41 HOMOLOG"/>
    <property type="match status" value="1"/>
</dbReference>
<dbReference type="Pfam" id="PF23411">
    <property type="entry name" value="Beta-prop_Vps41"/>
    <property type="match status" value="1"/>
</dbReference>